<protein>
    <submittedName>
        <fullName evidence="1">DUF932 domain-containing protein</fullName>
    </submittedName>
</protein>
<dbReference type="InterPro" id="IPR026325">
    <property type="entry name" value="DUF932"/>
</dbReference>
<dbReference type="Pfam" id="PF06067">
    <property type="entry name" value="DUF932"/>
    <property type="match status" value="1"/>
</dbReference>
<evidence type="ECO:0000313" key="2">
    <source>
        <dbReference type="Proteomes" id="UP000326838"/>
    </source>
</evidence>
<keyword evidence="2" id="KW-1185">Reference proteome</keyword>
<dbReference type="RefSeq" id="WP_150893080.1">
    <property type="nucleotide sequence ID" value="NZ_VYUY01000009.1"/>
</dbReference>
<dbReference type="Proteomes" id="UP000326838">
    <property type="component" value="Unassembled WGS sequence"/>
</dbReference>
<proteinExistence type="predicted"/>
<organism evidence="1 2">
    <name type="scientific">Microbacterium caowuchunii</name>
    <dbReference type="NCBI Taxonomy" id="2614638"/>
    <lineage>
        <taxon>Bacteria</taxon>
        <taxon>Bacillati</taxon>
        <taxon>Actinomycetota</taxon>
        <taxon>Actinomycetes</taxon>
        <taxon>Micrococcales</taxon>
        <taxon>Microbacteriaceae</taxon>
        <taxon>Microbacterium</taxon>
    </lineage>
</organism>
<reference evidence="2" key="1">
    <citation type="submission" date="2019-09" db="EMBL/GenBank/DDBJ databases">
        <title>Mumia zhuanghuii sp. nov. isolated from the intestinal contents of plateau pika (Ochotona curzoniae) in the Qinghai-Tibet plateau of China.</title>
        <authorList>
            <person name="Tian Z."/>
        </authorList>
    </citation>
    <scope>NUCLEOTIDE SEQUENCE [LARGE SCALE GENOMIC DNA]</scope>
    <source>
        <strain evidence="2">L-033</strain>
    </source>
</reference>
<dbReference type="EMBL" id="VYUY01000009">
    <property type="protein sequence ID" value="KAA9133772.1"/>
    <property type="molecule type" value="Genomic_DNA"/>
</dbReference>
<dbReference type="NCBIfam" id="TIGR03299">
    <property type="entry name" value="LGT_TIGR03299"/>
    <property type="match status" value="1"/>
</dbReference>
<dbReference type="AlphaFoldDB" id="A0A5N0TFD7"/>
<name>A0A5N0TFD7_9MICO</name>
<evidence type="ECO:0000313" key="1">
    <source>
        <dbReference type="EMBL" id="KAA9133772.1"/>
    </source>
</evidence>
<dbReference type="InterPro" id="IPR017686">
    <property type="entry name" value="Phg/plasmid-like_prot"/>
</dbReference>
<sequence length="321" mass="35199">MNTTATATATRRPAWDVLGTRLAGVTGSIDAMKEADLAGWNVRKVPLYFEDDSPAWDGARVDVADRWATVRTDPRNDRTEYIGVVGGQYTPIQNEEHAELLDAVVDAGGAEWVAAGASHGGRRTFMTMRLPEEVNIGGQDALNVFLVAFNSHDGSSSFKFAVTPVRVACTNMQNAAMRNAKSSFSIRHSSGASRELAEARRALGLTYKYVEEFEVAAEELYAQDFTNREFDAYAARLFNIADEGKASKKAIEKRDGLLALYRESDTLDGIRGTRWGAYQAVTEYVDHVAPVRGRDVVLARATRSFDGAAQRMKASAFALLR</sequence>
<gene>
    <name evidence="1" type="ORF">F6B40_08460</name>
</gene>
<accession>A0A5N0TFD7</accession>
<comment type="caution">
    <text evidence="1">The sequence shown here is derived from an EMBL/GenBank/DDBJ whole genome shotgun (WGS) entry which is preliminary data.</text>
</comment>